<keyword evidence="2" id="KW-1133">Transmembrane helix</keyword>
<gene>
    <name evidence="3" type="ORF">C8N43_3202</name>
</gene>
<feature type="region of interest" description="Disordered" evidence="1">
    <location>
        <begin position="210"/>
        <end position="234"/>
    </location>
</feature>
<dbReference type="Proteomes" id="UP000243978">
    <property type="component" value="Unassembled WGS sequence"/>
</dbReference>
<dbReference type="RefSeq" id="WP_158269994.1">
    <property type="nucleotide sequence ID" value="NZ_QBKS01000002.1"/>
</dbReference>
<feature type="transmembrane region" description="Helical" evidence="2">
    <location>
        <begin position="6"/>
        <end position="28"/>
    </location>
</feature>
<proteinExistence type="predicted"/>
<dbReference type="OrthoDB" id="6678638at2"/>
<dbReference type="EMBL" id="QBKS01000002">
    <property type="protein sequence ID" value="PTX54388.1"/>
    <property type="molecule type" value="Genomic_DNA"/>
</dbReference>
<evidence type="ECO:0000313" key="3">
    <source>
        <dbReference type="EMBL" id="PTX54388.1"/>
    </source>
</evidence>
<evidence type="ECO:0000256" key="2">
    <source>
        <dbReference type="SAM" id="Phobius"/>
    </source>
</evidence>
<dbReference type="AlphaFoldDB" id="A0A2T6BE93"/>
<comment type="caution">
    <text evidence="3">The sequence shown here is derived from an EMBL/GenBank/DDBJ whole genome shotgun (WGS) entry which is preliminary data.</text>
</comment>
<dbReference type="Pfam" id="PF16872">
    <property type="entry name" value="putAbiC"/>
    <property type="match status" value="1"/>
</dbReference>
<keyword evidence="2" id="KW-0812">Transmembrane</keyword>
<keyword evidence="4" id="KW-1185">Reference proteome</keyword>
<organism evidence="3 4">
    <name type="scientific">Litoreibacter ponti</name>
    <dbReference type="NCBI Taxonomy" id="1510457"/>
    <lineage>
        <taxon>Bacteria</taxon>
        <taxon>Pseudomonadati</taxon>
        <taxon>Pseudomonadota</taxon>
        <taxon>Alphaproteobacteria</taxon>
        <taxon>Rhodobacterales</taxon>
        <taxon>Roseobacteraceae</taxon>
        <taxon>Litoreibacter</taxon>
    </lineage>
</organism>
<evidence type="ECO:0000313" key="4">
    <source>
        <dbReference type="Proteomes" id="UP000243978"/>
    </source>
</evidence>
<accession>A0A2T6BE93</accession>
<sequence>MDPNEWGDMLAGVFSPLAFALAFIAIIIQARELKEQRNEVAKTNDNMEKQRFETTFFSLFSALERSLRDIDLQSSEHGMTVGRDCFRVFYTRLNKDYRKRLDAGHSDNLSLELSYRFFWNKHQLELSQYFRILESILRCIGRRPTEEREPYYELVRYNFSDQELLLTFYHAISDEGKPLREYAKTAKLFEPLSTVRLLDFSHSQKIDPMAFGSNPMRDRHDYKNPAARDGLSDD</sequence>
<keyword evidence="2" id="KW-0472">Membrane</keyword>
<evidence type="ECO:0000256" key="1">
    <source>
        <dbReference type="SAM" id="MobiDB-lite"/>
    </source>
</evidence>
<protein>
    <submittedName>
        <fullName evidence="3">Putative phage abortive infection protein</fullName>
    </submittedName>
</protein>
<dbReference type="InterPro" id="IPR031709">
    <property type="entry name" value="PutAbiC"/>
</dbReference>
<reference evidence="3 4" key="1">
    <citation type="submission" date="2018-04" db="EMBL/GenBank/DDBJ databases">
        <title>Genomic Encyclopedia of Archaeal and Bacterial Type Strains, Phase II (KMG-II): from individual species to whole genera.</title>
        <authorList>
            <person name="Goeker M."/>
        </authorList>
    </citation>
    <scope>NUCLEOTIDE SEQUENCE [LARGE SCALE GENOMIC DNA]</scope>
    <source>
        <strain evidence="3 4">DSM 100977</strain>
    </source>
</reference>
<name>A0A2T6BE93_9RHOB</name>